<keyword evidence="3" id="KW-1185">Reference proteome</keyword>
<dbReference type="AlphaFoldDB" id="A0A7J9FIP9"/>
<dbReference type="Proteomes" id="UP000593568">
    <property type="component" value="Unassembled WGS sequence"/>
</dbReference>
<protein>
    <recommendedName>
        <fullName evidence="1">RNase H type-1 domain-containing protein</fullName>
    </recommendedName>
</protein>
<organism evidence="2 3">
    <name type="scientific">Gossypium trilobum</name>
    <dbReference type="NCBI Taxonomy" id="34281"/>
    <lineage>
        <taxon>Eukaryota</taxon>
        <taxon>Viridiplantae</taxon>
        <taxon>Streptophyta</taxon>
        <taxon>Embryophyta</taxon>
        <taxon>Tracheophyta</taxon>
        <taxon>Spermatophyta</taxon>
        <taxon>Magnoliopsida</taxon>
        <taxon>eudicotyledons</taxon>
        <taxon>Gunneridae</taxon>
        <taxon>Pentapetalae</taxon>
        <taxon>rosids</taxon>
        <taxon>malvids</taxon>
        <taxon>Malvales</taxon>
        <taxon>Malvaceae</taxon>
        <taxon>Malvoideae</taxon>
        <taxon>Gossypium</taxon>
    </lineage>
</organism>
<dbReference type="GO" id="GO:0004523">
    <property type="term" value="F:RNA-DNA hybrid ribonuclease activity"/>
    <property type="evidence" value="ECO:0007669"/>
    <property type="project" value="InterPro"/>
</dbReference>
<dbReference type="EMBL" id="JABEZW010218037">
    <property type="protein sequence ID" value="MBA0785206.1"/>
    <property type="molecule type" value="Genomic_DNA"/>
</dbReference>
<evidence type="ECO:0000313" key="2">
    <source>
        <dbReference type="EMBL" id="MBA0785206.1"/>
    </source>
</evidence>
<sequence length="107" mass="11982">MCGCRWQVGGGTFVVAPAVTGRSWWRRSITKINFDGAYNKQMKQLGRCIIYRNLKAENLGAKMIFNDRVLIPFAAEAIACLQAIHAGLEMRVRQIVIEGDALSVIRQ</sequence>
<feature type="domain" description="RNase H type-1" evidence="1">
    <location>
        <begin position="33"/>
        <end position="107"/>
    </location>
</feature>
<name>A0A7J9FIP9_9ROSI</name>
<accession>A0A7J9FIP9</accession>
<evidence type="ECO:0000313" key="3">
    <source>
        <dbReference type="Proteomes" id="UP000593568"/>
    </source>
</evidence>
<reference evidence="2 3" key="1">
    <citation type="journal article" date="2019" name="Genome Biol. Evol.">
        <title>Insights into the evolution of the New World diploid cottons (Gossypium, subgenus Houzingenia) based on genome sequencing.</title>
        <authorList>
            <person name="Grover C.E."/>
            <person name="Arick M.A. 2nd"/>
            <person name="Thrash A."/>
            <person name="Conover J.L."/>
            <person name="Sanders W.S."/>
            <person name="Peterson D.G."/>
            <person name="Frelichowski J.E."/>
            <person name="Scheffler J.A."/>
            <person name="Scheffler B.E."/>
            <person name="Wendel J.F."/>
        </authorList>
    </citation>
    <scope>NUCLEOTIDE SEQUENCE [LARGE SCALE GENOMIC DNA]</scope>
    <source>
        <strain evidence="2">8</strain>
        <tissue evidence="2">Leaf</tissue>
    </source>
</reference>
<evidence type="ECO:0000259" key="1">
    <source>
        <dbReference type="Pfam" id="PF13456"/>
    </source>
</evidence>
<comment type="caution">
    <text evidence="2">The sequence shown here is derived from an EMBL/GenBank/DDBJ whole genome shotgun (WGS) entry which is preliminary data.</text>
</comment>
<proteinExistence type="predicted"/>
<dbReference type="GO" id="GO:0003676">
    <property type="term" value="F:nucleic acid binding"/>
    <property type="evidence" value="ECO:0007669"/>
    <property type="project" value="InterPro"/>
</dbReference>
<dbReference type="Pfam" id="PF13456">
    <property type="entry name" value="RVT_3"/>
    <property type="match status" value="1"/>
</dbReference>
<dbReference type="InterPro" id="IPR002156">
    <property type="entry name" value="RNaseH_domain"/>
</dbReference>
<gene>
    <name evidence="2" type="ORF">Gotri_027163</name>
</gene>